<proteinExistence type="predicted"/>
<evidence type="ECO:0000313" key="2">
    <source>
        <dbReference type="Proteomes" id="UP001163046"/>
    </source>
</evidence>
<protein>
    <submittedName>
        <fullName evidence="1">Uncharacterized protein</fullName>
    </submittedName>
</protein>
<evidence type="ECO:0000313" key="1">
    <source>
        <dbReference type="EMBL" id="KAJ7312664.1"/>
    </source>
</evidence>
<keyword evidence="2" id="KW-1185">Reference proteome</keyword>
<comment type="caution">
    <text evidence="1">The sequence shown here is derived from an EMBL/GenBank/DDBJ whole genome shotgun (WGS) entry which is preliminary data.</text>
</comment>
<dbReference type="AlphaFoldDB" id="A0A9X0CCE0"/>
<sequence length="174" mass="19133">MIVYAGEMLYGKQQHIGCGRFMESFAKKILFSKNLASQQPVEDIFRQILEVIQHASKHVYASEGKTLRAAVILSGILHHVNSSTMASEHSSGKSDGIAEATQEIDGSMQVLEELLKHSGADILELLLRKLSTASLNLSKMDSSFAFLDLAHELFTFMTVFCELQSRPGGVLSLC</sequence>
<gene>
    <name evidence="1" type="ORF">OS493_039516</name>
</gene>
<organism evidence="1 2">
    <name type="scientific">Desmophyllum pertusum</name>
    <dbReference type="NCBI Taxonomy" id="174260"/>
    <lineage>
        <taxon>Eukaryota</taxon>
        <taxon>Metazoa</taxon>
        <taxon>Cnidaria</taxon>
        <taxon>Anthozoa</taxon>
        <taxon>Hexacorallia</taxon>
        <taxon>Scleractinia</taxon>
        <taxon>Caryophylliina</taxon>
        <taxon>Caryophylliidae</taxon>
        <taxon>Desmophyllum</taxon>
    </lineage>
</organism>
<dbReference type="EMBL" id="MU827981">
    <property type="protein sequence ID" value="KAJ7312664.1"/>
    <property type="molecule type" value="Genomic_DNA"/>
</dbReference>
<accession>A0A9X0CCE0</accession>
<dbReference type="Proteomes" id="UP001163046">
    <property type="component" value="Unassembled WGS sequence"/>
</dbReference>
<name>A0A9X0CCE0_9CNID</name>
<reference evidence="1" key="1">
    <citation type="submission" date="2023-01" db="EMBL/GenBank/DDBJ databases">
        <title>Genome assembly of the deep-sea coral Lophelia pertusa.</title>
        <authorList>
            <person name="Herrera S."/>
            <person name="Cordes E."/>
        </authorList>
    </citation>
    <scope>NUCLEOTIDE SEQUENCE</scope>
    <source>
        <strain evidence="1">USNM1676648</strain>
        <tissue evidence="1">Polyp</tissue>
    </source>
</reference>